<feature type="region of interest" description="Disordered" evidence="1">
    <location>
        <begin position="61"/>
        <end position="115"/>
    </location>
</feature>
<reference evidence="2" key="1">
    <citation type="submission" date="2020-10" db="EMBL/GenBank/DDBJ databases">
        <authorList>
            <person name="Castelo-Branco R."/>
            <person name="Eusebio N."/>
            <person name="Adriana R."/>
            <person name="Vieira A."/>
            <person name="Brugerolle De Fraissinette N."/>
            <person name="Rezende De Castro R."/>
            <person name="Schneider M.P."/>
            <person name="Vasconcelos V."/>
            <person name="Leao P.N."/>
        </authorList>
    </citation>
    <scope>NUCLEOTIDE SEQUENCE</scope>
    <source>
        <strain evidence="2">LEGE 11479</strain>
    </source>
</reference>
<proteinExistence type="predicted"/>
<organism evidence="2 3">
    <name type="scientific">Leptolyngbya cf. ectocarpi LEGE 11479</name>
    <dbReference type="NCBI Taxonomy" id="1828722"/>
    <lineage>
        <taxon>Bacteria</taxon>
        <taxon>Bacillati</taxon>
        <taxon>Cyanobacteriota</taxon>
        <taxon>Cyanophyceae</taxon>
        <taxon>Leptolyngbyales</taxon>
        <taxon>Leptolyngbyaceae</taxon>
        <taxon>Leptolyngbya group</taxon>
        <taxon>Leptolyngbya</taxon>
    </lineage>
</organism>
<evidence type="ECO:0000313" key="2">
    <source>
        <dbReference type="EMBL" id="MBE9068700.1"/>
    </source>
</evidence>
<feature type="compositionally biased region" description="Pro residues" evidence="1">
    <location>
        <begin position="64"/>
        <end position="86"/>
    </location>
</feature>
<evidence type="ECO:0000256" key="1">
    <source>
        <dbReference type="SAM" id="MobiDB-lite"/>
    </source>
</evidence>
<gene>
    <name evidence="2" type="ORF">IQ260_18805</name>
</gene>
<protein>
    <submittedName>
        <fullName evidence="2">Uncharacterized protein</fullName>
    </submittedName>
</protein>
<dbReference type="AlphaFoldDB" id="A0A928ZWI8"/>
<name>A0A928ZWI8_LEPEC</name>
<accession>A0A928ZWI8</accession>
<feature type="compositionally biased region" description="Basic and acidic residues" evidence="1">
    <location>
        <begin position="93"/>
        <end position="103"/>
    </location>
</feature>
<dbReference type="Proteomes" id="UP000615026">
    <property type="component" value="Unassembled WGS sequence"/>
</dbReference>
<dbReference type="EMBL" id="JADEXP010000193">
    <property type="protein sequence ID" value="MBE9068700.1"/>
    <property type="molecule type" value="Genomic_DNA"/>
</dbReference>
<comment type="caution">
    <text evidence="2">The sequence shown here is derived from an EMBL/GenBank/DDBJ whole genome shotgun (WGS) entry which is preliminary data.</text>
</comment>
<sequence>MVARLQTDGGLGGLVAVSVVLHGSLLLLPMPQWGQRSAEPEIVVEESDAIAITTLPVVSKPIPEEIPPVEPPPPAPPEAAPPPPLTQVPDNVPEERLEPHDFEAVEPPEPAPPPE</sequence>
<evidence type="ECO:0000313" key="3">
    <source>
        <dbReference type="Proteomes" id="UP000615026"/>
    </source>
</evidence>
<keyword evidence="3" id="KW-1185">Reference proteome</keyword>
<feature type="non-terminal residue" evidence="2">
    <location>
        <position position="115"/>
    </location>
</feature>